<accession>A0ACC1AKC1</accession>
<name>A0ACC1AKC1_9ROSI</name>
<proteinExistence type="predicted"/>
<evidence type="ECO:0000313" key="2">
    <source>
        <dbReference type="Proteomes" id="UP001164250"/>
    </source>
</evidence>
<dbReference type="EMBL" id="CM047906">
    <property type="protein sequence ID" value="KAJ0087117.1"/>
    <property type="molecule type" value="Genomic_DNA"/>
</dbReference>
<sequence>MESWVMIRGERFRIPNIFRGNQNRIVQVLKFKEPKPKMQVPVPFPGTL</sequence>
<dbReference type="Proteomes" id="UP001164250">
    <property type="component" value="Chromosome 10"/>
</dbReference>
<protein>
    <submittedName>
        <fullName evidence="1">Uncharacterized protein</fullName>
    </submittedName>
</protein>
<gene>
    <name evidence="1" type="ORF">Patl1_07640</name>
</gene>
<reference evidence="2" key="1">
    <citation type="journal article" date="2023" name="G3 (Bethesda)">
        <title>Genome assembly and association tests identify interacting loci associated with vigor, precocity, and sex in interspecific pistachio rootstocks.</title>
        <authorList>
            <person name="Palmer W."/>
            <person name="Jacygrad E."/>
            <person name="Sagayaradj S."/>
            <person name="Cavanaugh K."/>
            <person name="Han R."/>
            <person name="Bertier L."/>
            <person name="Beede B."/>
            <person name="Kafkas S."/>
            <person name="Golino D."/>
            <person name="Preece J."/>
            <person name="Michelmore R."/>
        </authorList>
    </citation>
    <scope>NUCLEOTIDE SEQUENCE [LARGE SCALE GENOMIC DNA]</scope>
</reference>
<keyword evidence="2" id="KW-1185">Reference proteome</keyword>
<comment type="caution">
    <text evidence="1">The sequence shown here is derived from an EMBL/GenBank/DDBJ whole genome shotgun (WGS) entry which is preliminary data.</text>
</comment>
<organism evidence="1 2">
    <name type="scientific">Pistacia atlantica</name>
    <dbReference type="NCBI Taxonomy" id="434234"/>
    <lineage>
        <taxon>Eukaryota</taxon>
        <taxon>Viridiplantae</taxon>
        <taxon>Streptophyta</taxon>
        <taxon>Embryophyta</taxon>
        <taxon>Tracheophyta</taxon>
        <taxon>Spermatophyta</taxon>
        <taxon>Magnoliopsida</taxon>
        <taxon>eudicotyledons</taxon>
        <taxon>Gunneridae</taxon>
        <taxon>Pentapetalae</taxon>
        <taxon>rosids</taxon>
        <taxon>malvids</taxon>
        <taxon>Sapindales</taxon>
        <taxon>Anacardiaceae</taxon>
        <taxon>Pistacia</taxon>
    </lineage>
</organism>
<evidence type="ECO:0000313" key="1">
    <source>
        <dbReference type="EMBL" id="KAJ0087117.1"/>
    </source>
</evidence>